<dbReference type="RefSeq" id="WP_148126245.1">
    <property type="nucleotide sequence ID" value="NZ_CP018180.1"/>
</dbReference>
<accession>A0A3Q8CYT9</accession>
<organism evidence="2 3">
    <name type="scientific">Liquorilactobacillus nagelii</name>
    <dbReference type="NCBI Taxonomy" id="82688"/>
    <lineage>
        <taxon>Bacteria</taxon>
        <taxon>Bacillati</taxon>
        <taxon>Bacillota</taxon>
        <taxon>Bacilli</taxon>
        <taxon>Lactobacillales</taxon>
        <taxon>Lactobacillaceae</taxon>
        <taxon>Liquorilactobacillus</taxon>
    </lineage>
</organism>
<evidence type="ECO:0000259" key="1">
    <source>
        <dbReference type="PROSITE" id="PS51186"/>
    </source>
</evidence>
<dbReference type="CDD" id="cd04301">
    <property type="entry name" value="NAT_SF"/>
    <property type="match status" value="1"/>
</dbReference>
<sequence>MSSPKIEFKWVNDELELWEITQKLILEYTASLGLDLSFQNFSEEIANLKEKYGRSQGSVLLVFVAGQPAGILAFHRFQTNIGELKRLYLKPEFRGHGLGKQLLQQMLTRAQKMGYSFVRLDTLATMSSAQKLYRQLGFYEISPYVYNPIPGTKYFEIKLK</sequence>
<feature type="domain" description="N-acetyltransferase" evidence="1">
    <location>
        <begin position="15"/>
        <end position="160"/>
    </location>
</feature>
<keyword evidence="3" id="KW-1185">Reference proteome</keyword>
<evidence type="ECO:0000313" key="3">
    <source>
        <dbReference type="Proteomes" id="UP000324497"/>
    </source>
</evidence>
<dbReference type="Gene3D" id="3.40.630.30">
    <property type="match status" value="1"/>
</dbReference>
<dbReference type="Pfam" id="PF00583">
    <property type="entry name" value="Acetyltransf_1"/>
    <property type="match status" value="1"/>
</dbReference>
<name>A0A3Q8CYT9_9LACO</name>
<dbReference type="InterPro" id="IPR052777">
    <property type="entry name" value="Acetyltransferase_Enz"/>
</dbReference>
<gene>
    <name evidence="2" type="ORF">BSQ50_01600</name>
</gene>
<dbReference type="PANTHER" id="PTHR43305:SF1">
    <property type="entry name" value="FAMILY N-ACETYLTRANSFERASE, PUTATIVE (AFU_ORTHOLOGUE AFUA_2G01380)-RELATED"/>
    <property type="match status" value="1"/>
</dbReference>
<dbReference type="SUPFAM" id="SSF55729">
    <property type="entry name" value="Acyl-CoA N-acyltransferases (Nat)"/>
    <property type="match status" value="1"/>
</dbReference>
<protein>
    <recommendedName>
        <fullName evidence="1">N-acetyltransferase domain-containing protein</fullName>
    </recommendedName>
</protein>
<dbReference type="InterPro" id="IPR000182">
    <property type="entry name" value="GNAT_dom"/>
</dbReference>
<dbReference type="GO" id="GO:0016747">
    <property type="term" value="F:acyltransferase activity, transferring groups other than amino-acyl groups"/>
    <property type="evidence" value="ECO:0007669"/>
    <property type="project" value="InterPro"/>
</dbReference>
<reference evidence="2 3" key="1">
    <citation type="submission" date="2016-11" db="EMBL/GenBank/DDBJ databases">
        <title>Interaction between Lactobacillus species and yeast in water kefir.</title>
        <authorList>
            <person name="Behr J."/>
            <person name="Xu D."/>
            <person name="Vogel R.F."/>
        </authorList>
    </citation>
    <scope>NUCLEOTIDE SEQUENCE [LARGE SCALE GENOMIC DNA]</scope>
    <source>
        <strain evidence="2 3">TMW 1.1827</strain>
    </source>
</reference>
<dbReference type="EMBL" id="CP018180">
    <property type="protein sequence ID" value="AUJ31373.1"/>
    <property type="molecule type" value="Genomic_DNA"/>
</dbReference>
<dbReference type="KEGG" id="lng:BSQ50_01600"/>
<dbReference type="Proteomes" id="UP000324497">
    <property type="component" value="Chromosome"/>
</dbReference>
<dbReference type="PROSITE" id="PS51186">
    <property type="entry name" value="GNAT"/>
    <property type="match status" value="1"/>
</dbReference>
<evidence type="ECO:0000313" key="2">
    <source>
        <dbReference type="EMBL" id="AUJ31373.1"/>
    </source>
</evidence>
<proteinExistence type="predicted"/>
<dbReference type="AlphaFoldDB" id="A0A3Q8CYT9"/>
<dbReference type="InterPro" id="IPR016181">
    <property type="entry name" value="Acyl_CoA_acyltransferase"/>
</dbReference>
<dbReference type="PANTHER" id="PTHR43305">
    <property type="entry name" value="FAMILY N-ACETYLTRANSFERASE, PUTATIVE (AFU_ORTHOLOGUE AFUA_2G01380)-RELATED"/>
    <property type="match status" value="1"/>
</dbReference>